<accession>A0ABP6RXP5</accession>
<dbReference type="Gene3D" id="1.10.10.10">
    <property type="entry name" value="Winged helix-like DNA-binding domain superfamily/Winged helix DNA-binding domain"/>
    <property type="match status" value="1"/>
</dbReference>
<evidence type="ECO:0000259" key="3">
    <source>
        <dbReference type="SMART" id="SM00421"/>
    </source>
</evidence>
<keyword evidence="2" id="KW-0067">ATP-binding</keyword>
<dbReference type="PANTHER" id="PTHR16305:SF35">
    <property type="entry name" value="TRANSCRIPTIONAL ACTIVATOR DOMAIN"/>
    <property type="match status" value="1"/>
</dbReference>
<protein>
    <submittedName>
        <fullName evidence="4">LuxR family transcriptional regulator</fullName>
    </submittedName>
</protein>
<feature type="domain" description="HTH luxR-type" evidence="3">
    <location>
        <begin position="864"/>
        <end position="921"/>
    </location>
</feature>
<dbReference type="RefSeq" id="WP_258346159.1">
    <property type="nucleotide sequence ID" value="NZ_BAAAYK010000038.1"/>
</dbReference>
<organism evidence="4 5">
    <name type="scientific">Saccharopolyspora gregorii</name>
    <dbReference type="NCBI Taxonomy" id="33914"/>
    <lineage>
        <taxon>Bacteria</taxon>
        <taxon>Bacillati</taxon>
        <taxon>Actinomycetota</taxon>
        <taxon>Actinomycetes</taxon>
        <taxon>Pseudonocardiales</taxon>
        <taxon>Pseudonocardiaceae</taxon>
        <taxon>Saccharopolyspora</taxon>
    </lineage>
</organism>
<evidence type="ECO:0000256" key="2">
    <source>
        <dbReference type="ARBA" id="ARBA00022840"/>
    </source>
</evidence>
<dbReference type="SMART" id="SM00421">
    <property type="entry name" value="HTH_LUXR"/>
    <property type="match status" value="1"/>
</dbReference>
<reference evidence="5" key="1">
    <citation type="journal article" date="2019" name="Int. J. Syst. Evol. Microbiol.">
        <title>The Global Catalogue of Microorganisms (GCM) 10K type strain sequencing project: providing services to taxonomists for standard genome sequencing and annotation.</title>
        <authorList>
            <consortium name="The Broad Institute Genomics Platform"/>
            <consortium name="The Broad Institute Genome Sequencing Center for Infectious Disease"/>
            <person name="Wu L."/>
            <person name="Ma J."/>
        </authorList>
    </citation>
    <scope>NUCLEOTIDE SEQUENCE [LARGE SCALE GENOMIC DNA]</scope>
    <source>
        <strain evidence="5">JCM 9687</strain>
    </source>
</reference>
<dbReference type="Pfam" id="PF13191">
    <property type="entry name" value="AAA_16"/>
    <property type="match status" value="1"/>
</dbReference>
<name>A0ABP6RXP5_9PSEU</name>
<proteinExistence type="predicted"/>
<dbReference type="EMBL" id="BAAAYK010000038">
    <property type="protein sequence ID" value="GAA3362878.1"/>
    <property type="molecule type" value="Genomic_DNA"/>
</dbReference>
<dbReference type="InterPro" id="IPR041664">
    <property type="entry name" value="AAA_16"/>
</dbReference>
<dbReference type="SUPFAM" id="SSF46894">
    <property type="entry name" value="C-terminal effector domain of the bipartite response regulators"/>
    <property type="match status" value="1"/>
</dbReference>
<evidence type="ECO:0000313" key="4">
    <source>
        <dbReference type="EMBL" id="GAA3362878.1"/>
    </source>
</evidence>
<evidence type="ECO:0000256" key="1">
    <source>
        <dbReference type="ARBA" id="ARBA00022741"/>
    </source>
</evidence>
<dbReference type="InterPro" id="IPR016032">
    <property type="entry name" value="Sig_transdc_resp-reg_C-effctor"/>
</dbReference>
<dbReference type="InterPro" id="IPR000792">
    <property type="entry name" value="Tscrpt_reg_LuxR_C"/>
</dbReference>
<comment type="caution">
    <text evidence="4">The sequence shown here is derived from an EMBL/GenBank/DDBJ whole genome shotgun (WGS) entry which is preliminary data.</text>
</comment>
<dbReference type="InterPro" id="IPR027417">
    <property type="entry name" value="P-loop_NTPase"/>
</dbReference>
<keyword evidence="5" id="KW-1185">Reference proteome</keyword>
<dbReference type="SUPFAM" id="SSF52540">
    <property type="entry name" value="P-loop containing nucleoside triphosphate hydrolases"/>
    <property type="match status" value="1"/>
</dbReference>
<dbReference type="Proteomes" id="UP001500483">
    <property type="component" value="Unassembled WGS sequence"/>
</dbReference>
<keyword evidence="1" id="KW-0547">Nucleotide-binding</keyword>
<dbReference type="PANTHER" id="PTHR16305">
    <property type="entry name" value="TESTICULAR SOLUBLE ADENYLYL CYCLASE"/>
    <property type="match status" value="1"/>
</dbReference>
<evidence type="ECO:0000313" key="5">
    <source>
        <dbReference type="Proteomes" id="UP001500483"/>
    </source>
</evidence>
<sequence>MAVHTSAASTSIGEPDAEPLFREGLLDEAASVGGPGRPPLALLVGEPGAGGSAVLAAAGRRLEAGGCRVLRLTASKQDKRTPYGALYRLLSEVDRSAPPEQERAALLGLVAKLSRGTSPDSLRVAVEQVALSIRNVVRHLLPVAVLVDEAQWLDHGTASVLEPLARRMAGARFSVLLAARADPDAAPLEPLWNRLSAQGLLRALPIRPFSKTESGQFIARSIGAKPNVHLIDELYDIARGRPAMLLAAIDAYRRAGALVVVDQNAYLLRKLGPELPVDGSALLAPVREAGDAAWSVAKAMSLLAPLGPHAVDVLAAALGLAEREVRESLDALVQHRLLAPDGAGWRFRVPLLGTALARALGPYEHRKLAAAAVTAIWAGAAEVADPAYLPDRMADAGTLVDARRAGEELMAHAGNRLMDPNVDASRWLRAVVERVDDPVLRIEALRRHVTACLVRNDLPEVLRSSRVLVRHHAGELSPQILPGTVLAYLMVLAATEERGELRRIAQGEQVVPGGAAQRIVARAFATGWLGDWLGGQRLLDEHATELLAAEPVLVQQVDIYRAGAAVMRGDVAELRRFGASLAEVPRGAEPHSQWVEAIRHHVDLLLALGEAREARQVMDRSGLAEDRLVLPDRFLLHHARGEWNSAMDIARRCMSSPVHAVRPFAWATMHALAAQVHIDSGMLSRARRLVEIGKDGPFDHLFHFTESLVSHVLGELHQSHERLRTAVRRADEAGFTFGTDVVLAELAHRAHTSGSFDEAAGALRRLEEVTARLGTGRAELALLLTRARLESDEAAAGAAVELARERGEPYEMAVTFSKLAAGGHRPAELLPEAYRLAGGLDALLLRARLRHVMRQNGVPVPDRSATTSENERLLAVLVAEGLSNRQLATVFATTEKSVEGRLTRMFARIGYRSRVELAAAMLTGDFG</sequence>
<gene>
    <name evidence="4" type="ORF">GCM10020366_52590</name>
</gene>
<dbReference type="InterPro" id="IPR036388">
    <property type="entry name" value="WH-like_DNA-bd_sf"/>
</dbReference>